<sequence>MSSSTSAVLLQTSPMITGRGGDGGGRHGCGGGGDATLASIMINSVITLAASDFISRAPQAKVCRQQIPD</sequence>
<organism evidence="1 2">
    <name type="scientific">Portunus trituberculatus</name>
    <name type="common">Swimming crab</name>
    <name type="synonym">Neptunus trituberculatus</name>
    <dbReference type="NCBI Taxonomy" id="210409"/>
    <lineage>
        <taxon>Eukaryota</taxon>
        <taxon>Metazoa</taxon>
        <taxon>Ecdysozoa</taxon>
        <taxon>Arthropoda</taxon>
        <taxon>Crustacea</taxon>
        <taxon>Multicrustacea</taxon>
        <taxon>Malacostraca</taxon>
        <taxon>Eumalacostraca</taxon>
        <taxon>Eucarida</taxon>
        <taxon>Decapoda</taxon>
        <taxon>Pleocyemata</taxon>
        <taxon>Brachyura</taxon>
        <taxon>Eubrachyura</taxon>
        <taxon>Portunoidea</taxon>
        <taxon>Portunidae</taxon>
        <taxon>Portuninae</taxon>
        <taxon>Portunus</taxon>
    </lineage>
</organism>
<evidence type="ECO:0000313" key="2">
    <source>
        <dbReference type="Proteomes" id="UP000324222"/>
    </source>
</evidence>
<accession>A0A5B7IB56</accession>
<keyword evidence="2" id="KW-1185">Reference proteome</keyword>
<protein>
    <submittedName>
        <fullName evidence="1">Uncharacterized protein</fullName>
    </submittedName>
</protein>
<reference evidence="1 2" key="1">
    <citation type="submission" date="2019-05" db="EMBL/GenBank/DDBJ databases">
        <title>Another draft genome of Portunus trituberculatus and its Hox gene families provides insights of decapod evolution.</title>
        <authorList>
            <person name="Jeong J.-H."/>
            <person name="Song I."/>
            <person name="Kim S."/>
            <person name="Choi T."/>
            <person name="Kim D."/>
            <person name="Ryu S."/>
            <person name="Kim W."/>
        </authorList>
    </citation>
    <scope>NUCLEOTIDE SEQUENCE [LARGE SCALE GENOMIC DNA]</scope>
    <source>
        <tissue evidence="1">Muscle</tissue>
    </source>
</reference>
<proteinExistence type="predicted"/>
<dbReference type="Proteomes" id="UP000324222">
    <property type="component" value="Unassembled WGS sequence"/>
</dbReference>
<dbReference type="EMBL" id="VSRR010060353">
    <property type="protein sequence ID" value="MPC82641.1"/>
    <property type="molecule type" value="Genomic_DNA"/>
</dbReference>
<name>A0A5B7IB56_PORTR</name>
<evidence type="ECO:0000313" key="1">
    <source>
        <dbReference type="EMBL" id="MPC82641.1"/>
    </source>
</evidence>
<dbReference type="AlphaFoldDB" id="A0A5B7IB56"/>
<comment type="caution">
    <text evidence="1">The sequence shown here is derived from an EMBL/GenBank/DDBJ whole genome shotgun (WGS) entry which is preliminary data.</text>
</comment>
<gene>
    <name evidence="1" type="ORF">E2C01_077316</name>
</gene>